<dbReference type="PANTHER" id="PTHR43586">
    <property type="entry name" value="CYSTEINE DESULFURASE"/>
    <property type="match status" value="1"/>
</dbReference>
<evidence type="ECO:0000256" key="4">
    <source>
        <dbReference type="ARBA" id="ARBA00022898"/>
    </source>
</evidence>
<dbReference type="InterPro" id="IPR015422">
    <property type="entry name" value="PyrdxlP-dep_Trfase_small"/>
</dbReference>
<reference evidence="8" key="1">
    <citation type="submission" date="2022-07" db="EMBL/GenBank/DDBJ databases">
        <title>Parvimonas micra travels from the subgingival sulcus of the human oral cavity to the colorectal adenocarcinoma.</title>
        <authorList>
            <person name="Conde-Perez K."/>
            <person name="Buetas E."/>
            <person name="Aja-Macaya P."/>
            <person name="Martin-De Arribas E."/>
            <person name="Iglesias-Corras I."/>
            <person name="Trigo-Tasende N."/>
            <person name="Nasser-Ali M."/>
            <person name="Estevez L.S."/>
            <person name="Rumbo-Feal S."/>
            <person name="Otero-Alen B."/>
            <person name="Noguera J.F."/>
            <person name="Concha A."/>
            <person name="Pardinas-Lopez S."/>
            <person name="Carda-Dieguez M."/>
            <person name="Gomez-Randulfe I."/>
            <person name="Martinez-Lago N."/>
            <person name="Ladra S."/>
            <person name="Aparicio L.A."/>
            <person name="Bou G."/>
            <person name="Mira A."/>
            <person name="Vallejo J.A."/>
            <person name="Poza M."/>
        </authorList>
    </citation>
    <scope>NUCLEOTIDE SEQUENCE</scope>
    <source>
        <strain evidence="8">PM102KC-G-1</strain>
    </source>
</reference>
<name>A0AAX3K6J4_9FIRM</name>
<dbReference type="Gene3D" id="3.90.1150.10">
    <property type="entry name" value="Aspartate Aminotransferase, domain 1"/>
    <property type="match status" value="1"/>
</dbReference>
<dbReference type="SUPFAM" id="SSF53383">
    <property type="entry name" value="PLP-dependent transferases"/>
    <property type="match status" value="1"/>
</dbReference>
<comment type="catalytic activity">
    <reaction evidence="5">
        <text>(sulfur carrier)-H + L-cysteine = (sulfur carrier)-SH + L-alanine</text>
        <dbReference type="Rhea" id="RHEA:43892"/>
        <dbReference type="Rhea" id="RHEA-COMP:14737"/>
        <dbReference type="Rhea" id="RHEA-COMP:14739"/>
        <dbReference type="ChEBI" id="CHEBI:29917"/>
        <dbReference type="ChEBI" id="CHEBI:35235"/>
        <dbReference type="ChEBI" id="CHEBI:57972"/>
        <dbReference type="ChEBI" id="CHEBI:64428"/>
        <dbReference type="EC" id="2.8.1.7"/>
    </reaction>
</comment>
<evidence type="ECO:0000256" key="3">
    <source>
        <dbReference type="ARBA" id="ARBA00012239"/>
    </source>
</evidence>
<dbReference type="Pfam" id="PF00266">
    <property type="entry name" value="Aminotran_5"/>
    <property type="match status" value="1"/>
</dbReference>
<evidence type="ECO:0000313" key="8">
    <source>
        <dbReference type="EMBL" id="WBB30814.1"/>
    </source>
</evidence>
<comment type="cofactor">
    <cofactor evidence="1 6">
        <name>pyridoxal 5'-phosphate</name>
        <dbReference type="ChEBI" id="CHEBI:597326"/>
    </cofactor>
</comment>
<dbReference type="GO" id="GO:0031071">
    <property type="term" value="F:cysteine desulfurase activity"/>
    <property type="evidence" value="ECO:0007669"/>
    <property type="project" value="UniProtKB-EC"/>
</dbReference>
<evidence type="ECO:0000256" key="1">
    <source>
        <dbReference type="ARBA" id="ARBA00001933"/>
    </source>
</evidence>
<dbReference type="InterPro" id="IPR015421">
    <property type="entry name" value="PyrdxlP-dep_Trfase_major"/>
</dbReference>
<dbReference type="PIRSF" id="PIRSF005572">
    <property type="entry name" value="NifS"/>
    <property type="match status" value="1"/>
</dbReference>
<dbReference type="InterPro" id="IPR000192">
    <property type="entry name" value="Aminotrans_V_dom"/>
</dbReference>
<dbReference type="GO" id="GO:0008483">
    <property type="term" value="F:transaminase activity"/>
    <property type="evidence" value="ECO:0007669"/>
    <property type="project" value="UniProtKB-KW"/>
</dbReference>
<comment type="similarity">
    <text evidence="2">Belongs to the class-V pyridoxal-phosphate-dependent aminotransferase family. Csd subfamily.</text>
</comment>
<evidence type="ECO:0000256" key="6">
    <source>
        <dbReference type="RuleBase" id="RU004504"/>
    </source>
</evidence>
<evidence type="ECO:0000256" key="5">
    <source>
        <dbReference type="ARBA" id="ARBA00050776"/>
    </source>
</evidence>
<evidence type="ECO:0000313" key="9">
    <source>
        <dbReference type="Proteomes" id="UP001210690"/>
    </source>
</evidence>
<dbReference type="EMBL" id="CP101412">
    <property type="protein sequence ID" value="WBB30814.1"/>
    <property type="molecule type" value="Genomic_DNA"/>
</dbReference>
<evidence type="ECO:0000256" key="2">
    <source>
        <dbReference type="ARBA" id="ARBA00010447"/>
    </source>
</evidence>
<gene>
    <name evidence="8" type="ORF">NM222_07640</name>
</gene>
<dbReference type="RefSeq" id="WP_269755181.1">
    <property type="nucleotide sequence ID" value="NZ_CAJPUJ010000059.1"/>
</dbReference>
<dbReference type="Gene3D" id="3.40.640.10">
    <property type="entry name" value="Type I PLP-dependent aspartate aminotransferase-like (Major domain)"/>
    <property type="match status" value="1"/>
</dbReference>
<sequence length="381" mass="42438">MIYFDNAATTKNKPTEVIDAVVNAMKNFGNSSRGVHEESLSADRIVFETRKKIAKMFNIGNYRQVVFTKNATESLNIAINGLFLENDHIITSVAEHNSVLRPINYLKEKGVEVSYIGVSENGVINFDEIPALIKANTKAIVITHASNVTGNITDLKKYGDFCRNNNLLFVVDASQTAGAFNIDMKEMNIDVLCFTGHKSMLGPQGTGALCVREEVYIRPFMVGGSGTHSYDEFQPDKMPTRLEAGTLNSHGIAGLHASIDYILRNKMENLTNKALEFARRFYDGVTKFPEVKVYGDFETDLRAPIVSLNISDMDSSEVSNILYEEYKISTRPGTHCAPLIHKALGTVEQGMVRFSFSHSNTFDEVELAINAIKKIIDDRRE</sequence>
<dbReference type="InterPro" id="IPR016454">
    <property type="entry name" value="Cysteine_dSase"/>
</dbReference>
<dbReference type="InterPro" id="IPR015424">
    <property type="entry name" value="PyrdxlP-dep_Trfase"/>
</dbReference>
<keyword evidence="8" id="KW-0808">Transferase</keyword>
<dbReference type="InterPro" id="IPR010969">
    <property type="entry name" value="Cys_dSase-rel_unknwn_funct"/>
</dbReference>
<dbReference type="InterPro" id="IPR020578">
    <property type="entry name" value="Aminotrans_V_PyrdxlP_BS"/>
</dbReference>
<keyword evidence="4" id="KW-0663">Pyridoxal phosphate</keyword>
<dbReference type="EC" id="2.8.1.7" evidence="3"/>
<feature type="domain" description="Aminotransferase class V" evidence="7">
    <location>
        <begin position="2"/>
        <end position="366"/>
    </location>
</feature>
<keyword evidence="8" id="KW-0032">Aminotransferase</keyword>
<protein>
    <recommendedName>
        <fullName evidence="3">cysteine desulfurase</fullName>
        <ecNumber evidence="3">2.8.1.7</ecNumber>
    </recommendedName>
</protein>
<evidence type="ECO:0000259" key="7">
    <source>
        <dbReference type="Pfam" id="PF00266"/>
    </source>
</evidence>
<dbReference type="Proteomes" id="UP001210690">
    <property type="component" value="Chromosome"/>
</dbReference>
<proteinExistence type="inferred from homology"/>
<dbReference type="PANTHER" id="PTHR43586:SF4">
    <property type="entry name" value="ISOPENICILLIN N EPIMERASE"/>
    <property type="match status" value="1"/>
</dbReference>
<dbReference type="AlphaFoldDB" id="A0AAX3K6J4"/>
<accession>A0AAX3K6J4</accession>
<dbReference type="PROSITE" id="PS00595">
    <property type="entry name" value="AA_TRANSFER_CLASS_5"/>
    <property type="match status" value="1"/>
</dbReference>
<organism evidence="8 9">
    <name type="scientific">Parvimonas micra</name>
    <dbReference type="NCBI Taxonomy" id="33033"/>
    <lineage>
        <taxon>Bacteria</taxon>
        <taxon>Bacillati</taxon>
        <taxon>Bacillota</taxon>
        <taxon>Tissierellia</taxon>
        <taxon>Tissierellales</taxon>
        <taxon>Peptoniphilaceae</taxon>
        <taxon>Parvimonas</taxon>
    </lineage>
</organism>
<dbReference type="NCBIfam" id="TIGR01977">
    <property type="entry name" value="am_tr_V_EF2568"/>
    <property type="match status" value="1"/>
</dbReference>